<dbReference type="GO" id="GO:0000160">
    <property type="term" value="P:phosphorelay signal transduction system"/>
    <property type="evidence" value="ECO:0007669"/>
    <property type="project" value="UniProtKB-KW"/>
</dbReference>
<name>A0A9P6ALS9_9AGAM</name>
<dbReference type="Pfam" id="PF00072">
    <property type="entry name" value="Response_reg"/>
    <property type="match status" value="1"/>
</dbReference>
<keyword evidence="1 3" id="KW-0597">Phosphoprotein</keyword>
<evidence type="ECO:0000313" key="5">
    <source>
        <dbReference type="EMBL" id="KAF9507734.1"/>
    </source>
</evidence>
<accession>A0A9P6ALS9</accession>
<feature type="domain" description="Response regulatory" evidence="4">
    <location>
        <begin position="36"/>
        <end position="156"/>
    </location>
</feature>
<evidence type="ECO:0000313" key="6">
    <source>
        <dbReference type="Proteomes" id="UP000886523"/>
    </source>
</evidence>
<proteinExistence type="predicted"/>
<gene>
    <name evidence="5" type="ORF">BS47DRAFT_1303663</name>
</gene>
<dbReference type="SMART" id="SM00448">
    <property type="entry name" value="REC"/>
    <property type="match status" value="1"/>
</dbReference>
<dbReference type="PANTHER" id="PTHR45339:SF1">
    <property type="entry name" value="HYBRID SIGNAL TRANSDUCTION HISTIDINE KINASE J"/>
    <property type="match status" value="1"/>
</dbReference>
<dbReference type="Proteomes" id="UP000886523">
    <property type="component" value="Unassembled WGS sequence"/>
</dbReference>
<reference evidence="5" key="1">
    <citation type="journal article" date="2020" name="Nat. Commun.">
        <title>Large-scale genome sequencing of mycorrhizal fungi provides insights into the early evolution of symbiotic traits.</title>
        <authorList>
            <person name="Miyauchi S."/>
            <person name="Kiss E."/>
            <person name="Kuo A."/>
            <person name="Drula E."/>
            <person name="Kohler A."/>
            <person name="Sanchez-Garcia M."/>
            <person name="Morin E."/>
            <person name="Andreopoulos B."/>
            <person name="Barry K.W."/>
            <person name="Bonito G."/>
            <person name="Buee M."/>
            <person name="Carver A."/>
            <person name="Chen C."/>
            <person name="Cichocki N."/>
            <person name="Clum A."/>
            <person name="Culley D."/>
            <person name="Crous P.W."/>
            <person name="Fauchery L."/>
            <person name="Girlanda M."/>
            <person name="Hayes R.D."/>
            <person name="Keri Z."/>
            <person name="LaButti K."/>
            <person name="Lipzen A."/>
            <person name="Lombard V."/>
            <person name="Magnuson J."/>
            <person name="Maillard F."/>
            <person name="Murat C."/>
            <person name="Nolan M."/>
            <person name="Ohm R.A."/>
            <person name="Pangilinan J."/>
            <person name="Pereira M.F."/>
            <person name="Perotto S."/>
            <person name="Peter M."/>
            <person name="Pfister S."/>
            <person name="Riley R."/>
            <person name="Sitrit Y."/>
            <person name="Stielow J.B."/>
            <person name="Szollosi G."/>
            <person name="Zifcakova L."/>
            <person name="Stursova M."/>
            <person name="Spatafora J.W."/>
            <person name="Tedersoo L."/>
            <person name="Vaario L.M."/>
            <person name="Yamada A."/>
            <person name="Yan M."/>
            <person name="Wang P."/>
            <person name="Xu J."/>
            <person name="Bruns T."/>
            <person name="Baldrian P."/>
            <person name="Vilgalys R."/>
            <person name="Dunand C."/>
            <person name="Henrissat B."/>
            <person name="Grigoriev I.V."/>
            <person name="Hibbett D."/>
            <person name="Nagy L.G."/>
            <person name="Martin F.M."/>
        </authorList>
    </citation>
    <scope>NUCLEOTIDE SEQUENCE</scope>
    <source>
        <strain evidence="5">UP504</strain>
    </source>
</reference>
<comment type="caution">
    <text evidence="5">The sequence shown here is derived from an EMBL/GenBank/DDBJ whole genome shotgun (WGS) entry which is preliminary data.</text>
</comment>
<organism evidence="5 6">
    <name type="scientific">Hydnum rufescens UP504</name>
    <dbReference type="NCBI Taxonomy" id="1448309"/>
    <lineage>
        <taxon>Eukaryota</taxon>
        <taxon>Fungi</taxon>
        <taxon>Dikarya</taxon>
        <taxon>Basidiomycota</taxon>
        <taxon>Agaricomycotina</taxon>
        <taxon>Agaricomycetes</taxon>
        <taxon>Cantharellales</taxon>
        <taxon>Hydnaceae</taxon>
        <taxon>Hydnum</taxon>
    </lineage>
</organism>
<dbReference type="PANTHER" id="PTHR45339">
    <property type="entry name" value="HYBRID SIGNAL TRANSDUCTION HISTIDINE KINASE J"/>
    <property type="match status" value="1"/>
</dbReference>
<keyword evidence="6" id="KW-1185">Reference proteome</keyword>
<protein>
    <recommendedName>
        <fullName evidence="4">Response regulatory domain-containing protein</fullName>
    </recommendedName>
</protein>
<evidence type="ECO:0000256" key="3">
    <source>
        <dbReference type="PROSITE-ProRule" id="PRU00169"/>
    </source>
</evidence>
<evidence type="ECO:0000259" key="4">
    <source>
        <dbReference type="PROSITE" id="PS50110"/>
    </source>
</evidence>
<sequence>MTHVVNDPVPLQKRPEGLINVSKDTRVDDDSPLPIHALVVDDDQLTRRLMVRMLQRIGCNVETAENGQRALEIILGGGSGPSDNFEIVFLDNQMPVLSGVQMVKRLRELGRTEFIVGITGNALKEDQAEYMEAGLDKVLTKPVLERSLKEMLKLVLDRRRTPE</sequence>
<feature type="modified residue" description="4-aspartylphosphate" evidence="3">
    <location>
        <position position="91"/>
    </location>
</feature>
<dbReference type="InterPro" id="IPR011006">
    <property type="entry name" value="CheY-like_superfamily"/>
</dbReference>
<dbReference type="OrthoDB" id="60033at2759"/>
<evidence type="ECO:0000256" key="1">
    <source>
        <dbReference type="ARBA" id="ARBA00022553"/>
    </source>
</evidence>
<dbReference type="InterPro" id="IPR001789">
    <property type="entry name" value="Sig_transdc_resp-reg_receiver"/>
</dbReference>
<evidence type="ECO:0000256" key="2">
    <source>
        <dbReference type="ARBA" id="ARBA00023012"/>
    </source>
</evidence>
<dbReference type="PROSITE" id="PS50110">
    <property type="entry name" value="RESPONSE_REGULATORY"/>
    <property type="match status" value="1"/>
</dbReference>
<dbReference type="Gene3D" id="3.40.50.2300">
    <property type="match status" value="1"/>
</dbReference>
<dbReference type="EMBL" id="MU129073">
    <property type="protein sequence ID" value="KAF9507734.1"/>
    <property type="molecule type" value="Genomic_DNA"/>
</dbReference>
<dbReference type="CDD" id="cd17546">
    <property type="entry name" value="REC_hyHK_CKI1_RcsC-like"/>
    <property type="match status" value="1"/>
</dbReference>
<dbReference type="SUPFAM" id="SSF52172">
    <property type="entry name" value="CheY-like"/>
    <property type="match status" value="1"/>
</dbReference>
<dbReference type="AlphaFoldDB" id="A0A9P6ALS9"/>
<keyword evidence="2" id="KW-0902">Two-component regulatory system</keyword>